<proteinExistence type="predicted"/>
<reference evidence="2" key="2">
    <citation type="submission" date="2022-10" db="EMBL/GenBank/DDBJ databases">
        <authorList>
            <consortium name="ENA_rothamsted_submissions"/>
            <consortium name="culmorum"/>
            <person name="King R."/>
        </authorList>
    </citation>
    <scope>NUCLEOTIDE SEQUENCE</scope>
</reference>
<reference evidence="2" key="1">
    <citation type="submission" date="2022-01" db="EMBL/GenBank/DDBJ databases">
        <authorList>
            <person name="King R."/>
        </authorList>
    </citation>
    <scope>NUCLEOTIDE SEQUENCE</scope>
</reference>
<feature type="region of interest" description="Disordered" evidence="1">
    <location>
        <begin position="30"/>
        <end position="64"/>
    </location>
</feature>
<dbReference type="EMBL" id="OU896717">
    <property type="protein sequence ID" value="CAG9814609.1"/>
    <property type="molecule type" value="Genomic_DNA"/>
</dbReference>
<dbReference type="AlphaFoldDB" id="A0A9N9S991"/>
<keyword evidence="3" id="KW-1185">Reference proteome</keyword>
<organism evidence="2 3">
    <name type="scientific">Phaedon cochleariae</name>
    <name type="common">Mustard beetle</name>
    <dbReference type="NCBI Taxonomy" id="80249"/>
    <lineage>
        <taxon>Eukaryota</taxon>
        <taxon>Metazoa</taxon>
        <taxon>Ecdysozoa</taxon>
        <taxon>Arthropoda</taxon>
        <taxon>Hexapoda</taxon>
        <taxon>Insecta</taxon>
        <taxon>Pterygota</taxon>
        <taxon>Neoptera</taxon>
        <taxon>Endopterygota</taxon>
        <taxon>Coleoptera</taxon>
        <taxon>Polyphaga</taxon>
        <taxon>Cucujiformia</taxon>
        <taxon>Chrysomeloidea</taxon>
        <taxon>Chrysomelidae</taxon>
        <taxon>Chrysomelinae</taxon>
        <taxon>Chrysomelini</taxon>
        <taxon>Phaedon</taxon>
    </lineage>
</organism>
<dbReference type="OrthoDB" id="6781113at2759"/>
<feature type="compositionally biased region" description="Acidic residues" evidence="1">
    <location>
        <begin position="39"/>
        <end position="54"/>
    </location>
</feature>
<gene>
    <name evidence="2" type="ORF">PHAECO_LOCUS2244</name>
</gene>
<name>A0A9N9S991_PHACE</name>
<sequence length="310" mass="35423">MDPSLYNERRGGLPLHELLAALEDDIVDSADIYITPPQDGEETDQDSDLSDDDHEGNINHLGPATLKAEAEVILHRTIRPSKLSNDDEVPSCSHNSSKPPTPHKMAPSSSMQDSSDDDLPLSSFIQSNQISLDRPAKKQKPNVLPKTHESNMEMNLRRVAKNKDEMKYLEKGHTPMEVDSVHSTIEKRLKNRDIIYSPYEYIAVCKEARRRHPYHVKYMKYTDFKEFSEIPIYYSIRPGRKPDFEKVVIGELTLLNLKINAMGENVSTILSFMRQNTNTAMQEPDLFKKIKIFNSKLPLKSNEGLEELED</sequence>
<dbReference type="Proteomes" id="UP001153737">
    <property type="component" value="Chromosome 11"/>
</dbReference>
<feature type="region of interest" description="Disordered" evidence="1">
    <location>
        <begin position="78"/>
        <end position="121"/>
    </location>
</feature>
<evidence type="ECO:0000313" key="3">
    <source>
        <dbReference type="Proteomes" id="UP001153737"/>
    </source>
</evidence>
<protein>
    <submittedName>
        <fullName evidence="2">Uncharacterized protein</fullName>
    </submittedName>
</protein>
<evidence type="ECO:0000313" key="2">
    <source>
        <dbReference type="EMBL" id="CAG9814609.1"/>
    </source>
</evidence>
<evidence type="ECO:0000256" key="1">
    <source>
        <dbReference type="SAM" id="MobiDB-lite"/>
    </source>
</evidence>
<accession>A0A9N9S991</accession>